<keyword evidence="2" id="KW-1185">Reference proteome</keyword>
<dbReference type="InterPro" id="IPR010985">
    <property type="entry name" value="Ribbon_hlx_hlx"/>
</dbReference>
<organism evidence="1 2">
    <name type="scientific">Gryllotalpicola protaetiae</name>
    <dbReference type="NCBI Taxonomy" id="2419771"/>
    <lineage>
        <taxon>Bacteria</taxon>
        <taxon>Bacillati</taxon>
        <taxon>Actinomycetota</taxon>
        <taxon>Actinomycetes</taxon>
        <taxon>Micrococcales</taxon>
        <taxon>Microbacteriaceae</taxon>
        <taxon>Gryllotalpicola</taxon>
    </lineage>
</organism>
<gene>
    <name evidence="1" type="ORF">D7I44_17825</name>
</gene>
<evidence type="ECO:0000313" key="1">
    <source>
        <dbReference type="EMBL" id="AYG05538.1"/>
    </source>
</evidence>
<protein>
    <recommendedName>
        <fullName evidence="3">Ribbon-helix-helix protein, CopG family</fullName>
    </recommendedName>
</protein>
<name>A0A387BS58_9MICO</name>
<sequence length="117" mass="12752">MSTKKPDEGDGLTADDQAFYAAWSERIEADDYGPISPNAEIQIDGDPEAVFAELEAFVNRGGRPTLTGTAGAGESPVLRFRVPPELRNELAEFAKQQNRKQSVVMRDALAAYLHKAS</sequence>
<reference evidence="1 2" key="1">
    <citation type="submission" date="2018-09" db="EMBL/GenBank/DDBJ databases">
        <title>Genome sequencing of strain 2DFW10M-5.</title>
        <authorList>
            <person name="Heo J."/>
            <person name="Kim S.-J."/>
            <person name="Kwon S.-W."/>
        </authorList>
    </citation>
    <scope>NUCLEOTIDE SEQUENCE [LARGE SCALE GENOMIC DNA]</scope>
    <source>
        <strain evidence="1 2">2DFW10M-5</strain>
        <plasmid evidence="1 2">unnamed1</plasmid>
    </source>
</reference>
<dbReference type="RefSeq" id="WP_120791066.1">
    <property type="nucleotide sequence ID" value="NZ_CP032625.1"/>
</dbReference>
<evidence type="ECO:0000313" key="2">
    <source>
        <dbReference type="Proteomes" id="UP000275069"/>
    </source>
</evidence>
<dbReference type="Proteomes" id="UP000275069">
    <property type="component" value="Plasmid unnamed1"/>
</dbReference>
<proteinExistence type="predicted"/>
<geneLocation type="plasmid" evidence="1 2">
    <name>unnamed1</name>
</geneLocation>
<dbReference type="GO" id="GO:0006355">
    <property type="term" value="P:regulation of DNA-templated transcription"/>
    <property type="evidence" value="ECO:0007669"/>
    <property type="project" value="InterPro"/>
</dbReference>
<dbReference type="AlphaFoldDB" id="A0A387BS58"/>
<dbReference type="KEGG" id="gry:D7I44_17825"/>
<dbReference type="OrthoDB" id="3710927at2"/>
<accession>A0A387BS58</accession>
<dbReference type="EMBL" id="CP032625">
    <property type="protein sequence ID" value="AYG05538.1"/>
    <property type="molecule type" value="Genomic_DNA"/>
</dbReference>
<keyword evidence="1" id="KW-0614">Plasmid</keyword>
<dbReference type="SUPFAM" id="SSF47598">
    <property type="entry name" value="Ribbon-helix-helix"/>
    <property type="match status" value="1"/>
</dbReference>
<evidence type="ECO:0008006" key="3">
    <source>
        <dbReference type="Google" id="ProtNLM"/>
    </source>
</evidence>